<organism evidence="2 3">
    <name type="scientific">Rossellomorea pakistanensis</name>
    <dbReference type="NCBI Taxonomy" id="992288"/>
    <lineage>
        <taxon>Bacteria</taxon>
        <taxon>Bacillati</taxon>
        <taxon>Bacillota</taxon>
        <taxon>Bacilli</taxon>
        <taxon>Bacillales</taxon>
        <taxon>Bacillaceae</taxon>
        <taxon>Rossellomorea</taxon>
    </lineage>
</organism>
<keyword evidence="3" id="KW-1185">Reference proteome</keyword>
<evidence type="ECO:0000313" key="2">
    <source>
        <dbReference type="EMBL" id="MBM7585808.1"/>
    </source>
</evidence>
<evidence type="ECO:0000313" key="3">
    <source>
        <dbReference type="Proteomes" id="UP001646157"/>
    </source>
</evidence>
<reference evidence="2 3" key="1">
    <citation type="submission" date="2021-01" db="EMBL/GenBank/DDBJ databases">
        <title>Genomic Encyclopedia of Type Strains, Phase IV (KMG-IV): sequencing the most valuable type-strain genomes for metagenomic binning, comparative biology and taxonomic classification.</title>
        <authorList>
            <person name="Goeker M."/>
        </authorList>
    </citation>
    <scope>NUCLEOTIDE SEQUENCE [LARGE SCALE GENOMIC DNA]</scope>
    <source>
        <strain evidence="2 3">DSM 24834</strain>
    </source>
</reference>
<dbReference type="Proteomes" id="UP001646157">
    <property type="component" value="Unassembled WGS sequence"/>
</dbReference>
<name>A0ABS2ND78_9BACI</name>
<keyword evidence="1" id="KW-0175">Coiled coil</keyword>
<sequence>MNINQYHVQDMEKALLEHICSMDLLNHAKHALSFDDLEEVKRSLKDIEKSVNELEKLKEKKRNYNQLVKIAQKLAQDGVLISVVQRRMRG</sequence>
<protein>
    <submittedName>
        <fullName evidence="2">Nitrate reductase assembly molybdenum cofactor insertion protein NarJ</fullName>
    </submittedName>
</protein>
<comment type="caution">
    <text evidence="2">The sequence shown here is derived from an EMBL/GenBank/DDBJ whole genome shotgun (WGS) entry which is preliminary data.</text>
</comment>
<gene>
    <name evidence="2" type="ORF">JOC86_002350</name>
</gene>
<proteinExistence type="predicted"/>
<feature type="coiled-coil region" evidence="1">
    <location>
        <begin position="37"/>
        <end position="77"/>
    </location>
</feature>
<dbReference type="RefSeq" id="WP_205172495.1">
    <property type="nucleotide sequence ID" value="NZ_JAFBDZ010000002.1"/>
</dbReference>
<dbReference type="EMBL" id="JAFBDZ010000002">
    <property type="protein sequence ID" value="MBM7585808.1"/>
    <property type="molecule type" value="Genomic_DNA"/>
</dbReference>
<evidence type="ECO:0000256" key="1">
    <source>
        <dbReference type="SAM" id="Coils"/>
    </source>
</evidence>
<accession>A0ABS2ND78</accession>